<protein>
    <recommendedName>
        <fullName evidence="1">Replication initiation protein-like C-terminal domain-containing protein</fullName>
    </recommendedName>
</protein>
<sequence length="328" mass="37524">MGTEVKTNTGVELCFDYLSCSFPVEFLEKLYKHIEDSPILLGHGFRGYKSSGMLFGKGRVAWSDDRKEAHLDMPAQALHYYTKGDTENVFNLIKWIYSVGGKLSRIDIAFDDRIGLVTMEQVENSVKNADWVSRARHFRVYDGGMKEGDEIVMKGKTVKIGSGSSQINLRIYDKAKEQNMEDQHWTRFELMLRDEAANGAISLLLDAYNQGNDTFAQTAVGLLRGFCDFRDATSDTNVTRRVLLKWWSDFVAAAEKLKIIRQKAIRNITKVVDWIERQVAPNLAVLKEFYGVGFPNLIQYLTFKGKERWRSVHENLLADNIRLCKINV</sequence>
<evidence type="ECO:0000313" key="2">
    <source>
        <dbReference type="EMBL" id="OOP55200.1"/>
    </source>
</evidence>
<name>A0A1V4AQ09_9BACT</name>
<feature type="domain" description="Replication initiation protein-like C-terminal" evidence="1">
    <location>
        <begin position="102"/>
        <end position="291"/>
    </location>
</feature>
<dbReference type="EMBL" id="AYTS01000167">
    <property type="protein sequence ID" value="OOP55200.1"/>
    <property type="molecule type" value="Genomic_DNA"/>
</dbReference>
<evidence type="ECO:0000259" key="1">
    <source>
        <dbReference type="Pfam" id="PF02486"/>
    </source>
</evidence>
<dbReference type="Proteomes" id="UP000189681">
    <property type="component" value="Unassembled WGS sequence"/>
</dbReference>
<dbReference type="Pfam" id="PF02486">
    <property type="entry name" value="Rep_trans"/>
    <property type="match status" value="1"/>
</dbReference>
<evidence type="ECO:0000313" key="3">
    <source>
        <dbReference type="Proteomes" id="UP000189681"/>
    </source>
</evidence>
<dbReference type="STRING" id="1004156.AYP45_16090"/>
<comment type="caution">
    <text evidence="2">The sequence shown here is derived from an EMBL/GenBank/DDBJ whole genome shotgun (WGS) entry which is preliminary data.</text>
</comment>
<dbReference type="InterPro" id="IPR003491">
    <property type="entry name" value="REP-like_C"/>
</dbReference>
<dbReference type="AlphaFoldDB" id="A0A1V4AQ09"/>
<accession>A0A1V4AQ09</accession>
<proteinExistence type="predicted"/>
<gene>
    <name evidence="2" type="ORF">AYP45_16090</name>
</gene>
<reference evidence="2 3" key="1">
    <citation type="journal article" date="2017" name="Water Res.">
        <title>Discovery and metagenomic analysis of an anammox bacterial enrichment related to Candidatus "Brocadia caroliniensis" in a full-scale glycerol-fed nitritation-denitritation separate centrate treatment process.</title>
        <authorList>
            <person name="Park H."/>
            <person name="Brotto A.C."/>
            <person name="van Loosdrecht M.C."/>
            <person name="Chandran K."/>
        </authorList>
    </citation>
    <scope>NUCLEOTIDE SEQUENCE [LARGE SCALE GENOMIC DNA]</scope>
    <source>
        <strain evidence="2">26THWARD</strain>
    </source>
</reference>
<organism evidence="2 3">
    <name type="scientific">Candidatus Brocadia carolinensis</name>
    <dbReference type="NCBI Taxonomy" id="1004156"/>
    <lineage>
        <taxon>Bacteria</taxon>
        <taxon>Pseudomonadati</taxon>
        <taxon>Planctomycetota</taxon>
        <taxon>Candidatus Brocadiia</taxon>
        <taxon>Candidatus Brocadiales</taxon>
        <taxon>Candidatus Brocadiaceae</taxon>
        <taxon>Candidatus Brocadia</taxon>
    </lineage>
</organism>